<evidence type="ECO:0000313" key="2">
    <source>
        <dbReference type="Proteomes" id="UP000822331"/>
    </source>
</evidence>
<accession>A0ABX2IXS9</accession>
<reference evidence="1 2" key="1">
    <citation type="journal article" date="2020" name="Science">
        <title>Unexpected conservation and global transmission of agrobacterial virulence plasmids.</title>
        <authorList>
            <person name="Weisberg A.J."/>
            <person name="Davis E.W. 2nd"/>
            <person name="Tabima J."/>
            <person name="Belcher M.S."/>
            <person name="Miller M."/>
            <person name="Kuo C.H."/>
            <person name="Loper J.E."/>
            <person name="Grunwald N.J."/>
            <person name="Putnam M.L."/>
            <person name="Chang J.H."/>
        </authorList>
    </citation>
    <scope>NUCLEOTIDE SEQUENCE [LARGE SCALE GENOMIC DNA]</scope>
    <source>
        <strain evidence="1 2">A19/93</strain>
    </source>
</reference>
<gene>
    <name evidence="1" type="ORF">G6L72_02335</name>
</gene>
<keyword evidence="2" id="KW-1185">Reference proteome</keyword>
<sequence length="81" mass="8859">MTATIRVLDTKATAKAEVVEEAKRILELAESGAITDLSWAASCLDGSMKSSFTATQDQSRRLASVSRLLHRLHMSAHENDE</sequence>
<dbReference type="Proteomes" id="UP000822331">
    <property type="component" value="Unassembled WGS sequence"/>
</dbReference>
<organism evidence="1 2">
    <name type="scientific">Agrobacterium rubi</name>
    <dbReference type="NCBI Taxonomy" id="28099"/>
    <lineage>
        <taxon>Bacteria</taxon>
        <taxon>Pseudomonadati</taxon>
        <taxon>Pseudomonadota</taxon>
        <taxon>Alphaproteobacteria</taxon>
        <taxon>Hyphomicrobiales</taxon>
        <taxon>Rhizobiaceae</taxon>
        <taxon>Rhizobium/Agrobacterium group</taxon>
        <taxon>Agrobacterium</taxon>
    </lineage>
</organism>
<dbReference type="RefSeq" id="WP_174003049.1">
    <property type="nucleotide sequence ID" value="NZ_JAAMCP010000001.1"/>
</dbReference>
<comment type="caution">
    <text evidence="1">The sequence shown here is derived from an EMBL/GenBank/DDBJ whole genome shotgun (WGS) entry which is preliminary data.</text>
</comment>
<name>A0ABX2IXS9_9HYPH</name>
<evidence type="ECO:0000313" key="1">
    <source>
        <dbReference type="EMBL" id="NTF35552.1"/>
    </source>
</evidence>
<protein>
    <submittedName>
        <fullName evidence="1">Uncharacterized protein</fullName>
    </submittedName>
</protein>
<dbReference type="EMBL" id="JAAMCP010000001">
    <property type="protein sequence ID" value="NTF35552.1"/>
    <property type="molecule type" value="Genomic_DNA"/>
</dbReference>
<proteinExistence type="predicted"/>